<dbReference type="EMBL" id="CM020619">
    <property type="protein sequence ID" value="KAK1863337.1"/>
    <property type="molecule type" value="Genomic_DNA"/>
</dbReference>
<dbReference type="Proteomes" id="UP000798662">
    <property type="component" value="Chromosome 2"/>
</dbReference>
<evidence type="ECO:0000313" key="2">
    <source>
        <dbReference type="Proteomes" id="UP000798662"/>
    </source>
</evidence>
<sequence length="98" mass="10925">MLETPGSATEGSMTAEQQCRQRPPRRTSTPAVQQAQPRQSQTARWSLRRACASCQRTWAAGRATEQRLSAACACWPLPCGSHGPWRTCSRSGRRLWQP</sequence>
<accession>A0ACC3C0L0</accession>
<organism evidence="1 2">
    <name type="scientific">Pyropia yezoensis</name>
    <name type="common">Susabi-nori</name>
    <name type="synonym">Porphyra yezoensis</name>
    <dbReference type="NCBI Taxonomy" id="2788"/>
    <lineage>
        <taxon>Eukaryota</taxon>
        <taxon>Rhodophyta</taxon>
        <taxon>Bangiophyceae</taxon>
        <taxon>Bangiales</taxon>
        <taxon>Bangiaceae</taxon>
        <taxon>Pyropia</taxon>
    </lineage>
</organism>
<protein>
    <submittedName>
        <fullName evidence="1">Uncharacterized protein</fullName>
    </submittedName>
</protein>
<proteinExistence type="predicted"/>
<reference evidence="1" key="1">
    <citation type="submission" date="2019-11" db="EMBL/GenBank/DDBJ databases">
        <title>Nori genome reveals adaptations in red seaweeds to the harsh intertidal environment.</title>
        <authorList>
            <person name="Wang D."/>
            <person name="Mao Y."/>
        </authorList>
    </citation>
    <scope>NUCLEOTIDE SEQUENCE</scope>
    <source>
        <tissue evidence="1">Gametophyte</tissue>
    </source>
</reference>
<name>A0ACC3C0L0_PYRYE</name>
<gene>
    <name evidence="1" type="ORF">I4F81_005895</name>
</gene>
<comment type="caution">
    <text evidence="1">The sequence shown here is derived from an EMBL/GenBank/DDBJ whole genome shotgun (WGS) entry which is preliminary data.</text>
</comment>
<evidence type="ECO:0000313" key="1">
    <source>
        <dbReference type="EMBL" id="KAK1863337.1"/>
    </source>
</evidence>
<keyword evidence="2" id="KW-1185">Reference proteome</keyword>